<feature type="domain" description="ABC transporter" evidence="12">
    <location>
        <begin position="260"/>
        <end position="515"/>
    </location>
</feature>
<dbReference type="PANTHER" id="PTHR24221">
    <property type="entry name" value="ATP-BINDING CASSETTE SUB-FAMILY B"/>
    <property type="match status" value="1"/>
</dbReference>
<evidence type="ECO:0000256" key="1">
    <source>
        <dbReference type="ARBA" id="ARBA00004141"/>
    </source>
</evidence>
<evidence type="ECO:0000256" key="2">
    <source>
        <dbReference type="ARBA" id="ARBA00007577"/>
    </source>
</evidence>
<keyword evidence="8 11" id="KW-1133">Transmembrane helix</keyword>
<dbReference type="GO" id="GO:0005524">
    <property type="term" value="F:ATP binding"/>
    <property type="evidence" value="ECO:0007669"/>
    <property type="project" value="UniProtKB-KW"/>
</dbReference>
<evidence type="ECO:0000259" key="13">
    <source>
        <dbReference type="PROSITE" id="PS50929"/>
    </source>
</evidence>
<sequence length="1155" mass="126403">MTTINEYVLYIVYLFIGRCVLAYFAILGFRIASLRISAAIRLHYLQALFQQPISTLDALPAGQTTAIITITANILQLGISERFSSLIQAIAVIVVALVIGCVYSWALTLVTACGLVVVVTWYAITTPILAKKYAAVQALEREAAGVAAETLSGIRMVAACGAERKIGRIYGELTDHTEAMSKRLSPLLAVQHSPEVYSTHTSSVLLSVMTMIAHLNAISVPLTAASNAMNAASIFFTIIDAPKPTTTGVSSSDASMANDIQLRNVNFAYPSRHDVRVLNDFNLHIRTGQTTAIVGPTGSGKSTVVALISRWYELGGQDPIANYLRNGEVTIGGRNLKDIDLFWWRSQVGLVQQEPFLFNDTIYKNVEYGLVGTDYEHVPEHIKQALVEQACRDAYADIFIRNLPGGYFTPVGEVGLQLSGGQRQRLAIARAIVRKPSILIFDEATSALDVSSERIVQAALAKASQGRTTIVIAHRLSTIKAADHIAVVTRGHVVQQGTHDALLEDVGGAYWELVNAQHSWNCKSEKTFGALEEKDSCDTLVESNVNTTKLHVPQGFFGSFAMLLLEQKRNWVSYTVMLVAAAGAGSTSALQAYLFARLISGFAYWGKQLVDTTSFLCLMLLVVAVGVGLSYFVLGWISNNASTHTVSSYRREYFDNIIAKRISFFDDPQHASGLLTTRIATDPAQLQQLLGINMAMVMISIFNVIGCITIAIFFHWKFGLVVIASSLPLILAGGWYRVRHEVRFESRNNQVFADSARFATEAISAIRTVASLTLERTICARYDDMLKEHVDKSLKEARVSCAVFAMSDSLVLLCMAFALWYGGTLLANGSLQSFNFLVVYLAVIQGSLAAGQWLSFGPNIAQVSAAANRIQAMRSNVAKEDHAVFLEHEKRHRRTISTSILWKGADIEFRNVCFKYPSRDVPVLRNLSIKIQHGQFAAIVGSSGAGKTSVISLLERFYEPQSGSIYYNGEDITSIPMRSLRQKMSLVAQEPYIFRGTIRDNVLLGVNSAETSEDAIHQACHEAGIHDFIVSLPDGYNTDVGKAGVSLSGGQRQRISIARALIRDPSILLLDEATSSLDSETEKEVQAVFEQTGEGRTMIVVAHRLSTVQNADVIFVMHEALPNSFAVFPKAHDMLGTCCGSQKEPSALHIPNRVR</sequence>
<dbReference type="EMBL" id="MU006225">
    <property type="protein sequence ID" value="KAF2826675.1"/>
    <property type="molecule type" value="Genomic_DNA"/>
</dbReference>
<feature type="transmembrane region" description="Helical" evidence="11">
    <location>
        <begin position="613"/>
        <end position="634"/>
    </location>
</feature>
<evidence type="ECO:0000256" key="8">
    <source>
        <dbReference type="ARBA" id="ARBA00022989"/>
    </source>
</evidence>
<evidence type="ECO:0000313" key="15">
    <source>
        <dbReference type="Proteomes" id="UP000799424"/>
    </source>
</evidence>
<keyword evidence="7" id="KW-0067">ATP-binding</keyword>
<keyword evidence="15" id="KW-1185">Reference proteome</keyword>
<evidence type="ECO:0000259" key="12">
    <source>
        <dbReference type="PROSITE" id="PS50893"/>
    </source>
</evidence>
<organism evidence="14 15">
    <name type="scientific">Ophiobolus disseminans</name>
    <dbReference type="NCBI Taxonomy" id="1469910"/>
    <lineage>
        <taxon>Eukaryota</taxon>
        <taxon>Fungi</taxon>
        <taxon>Dikarya</taxon>
        <taxon>Ascomycota</taxon>
        <taxon>Pezizomycotina</taxon>
        <taxon>Dothideomycetes</taxon>
        <taxon>Pleosporomycetidae</taxon>
        <taxon>Pleosporales</taxon>
        <taxon>Pleosporineae</taxon>
        <taxon>Phaeosphaeriaceae</taxon>
        <taxon>Ophiobolus</taxon>
    </lineage>
</organism>
<evidence type="ECO:0000256" key="3">
    <source>
        <dbReference type="ARBA" id="ARBA00022448"/>
    </source>
</evidence>
<feature type="transmembrane region" description="Helical" evidence="11">
    <location>
        <begin position="801"/>
        <end position="822"/>
    </location>
</feature>
<dbReference type="InterPro" id="IPR003593">
    <property type="entry name" value="AAA+_ATPase"/>
</dbReference>
<evidence type="ECO:0000256" key="7">
    <source>
        <dbReference type="ARBA" id="ARBA00022840"/>
    </source>
</evidence>
<dbReference type="SUPFAM" id="SSF52540">
    <property type="entry name" value="P-loop containing nucleoside triphosphate hydrolases"/>
    <property type="match status" value="2"/>
</dbReference>
<feature type="transmembrane region" description="Helical" evidence="11">
    <location>
        <begin position="571"/>
        <end position="593"/>
    </location>
</feature>
<feature type="domain" description="ABC transmembrane type-1" evidence="13">
    <location>
        <begin position="1"/>
        <end position="185"/>
    </location>
</feature>
<dbReference type="InterPro" id="IPR017871">
    <property type="entry name" value="ABC_transporter-like_CS"/>
</dbReference>
<feature type="transmembrane region" description="Helical" evidence="11">
    <location>
        <begin position="695"/>
        <end position="714"/>
    </location>
</feature>
<feature type="transmembrane region" description="Helical" evidence="11">
    <location>
        <begin position="12"/>
        <end position="32"/>
    </location>
</feature>
<dbReference type="GO" id="GO:0016887">
    <property type="term" value="F:ATP hydrolysis activity"/>
    <property type="evidence" value="ECO:0007669"/>
    <property type="project" value="InterPro"/>
</dbReference>
<feature type="transmembrane region" description="Helical" evidence="11">
    <location>
        <begin position="105"/>
        <end position="124"/>
    </location>
</feature>
<keyword evidence="9 11" id="KW-0472">Membrane</keyword>
<keyword evidence="5" id="KW-0677">Repeat</keyword>
<dbReference type="InterPro" id="IPR011527">
    <property type="entry name" value="ABC1_TM_dom"/>
</dbReference>
<evidence type="ECO:0000256" key="4">
    <source>
        <dbReference type="ARBA" id="ARBA00022692"/>
    </source>
</evidence>
<dbReference type="Pfam" id="PF00664">
    <property type="entry name" value="ABC_membrane"/>
    <property type="match status" value="2"/>
</dbReference>
<dbReference type="PROSITE" id="PS50929">
    <property type="entry name" value="ABC_TM1F"/>
    <property type="match status" value="2"/>
</dbReference>
<feature type="transmembrane region" description="Helical" evidence="11">
    <location>
        <begin position="834"/>
        <end position="854"/>
    </location>
</feature>
<dbReference type="AlphaFoldDB" id="A0A6A7A2A6"/>
<dbReference type="PROSITE" id="PS50893">
    <property type="entry name" value="ABC_TRANSPORTER_2"/>
    <property type="match status" value="2"/>
</dbReference>
<dbReference type="InterPro" id="IPR027417">
    <property type="entry name" value="P-loop_NTPase"/>
</dbReference>
<dbReference type="CDD" id="cd18577">
    <property type="entry name" value="ABC_6TM_Pgp_ABCB1_D1_like"/>
    <property type="match status" value="1"/>
</dbReference>
<dbReference type="GO" id="GO:0140359">
    <property type="term" value="F:ABC-type transporter activity"/>
    <property type="evidence" value="ECO:0007669"/>
    <property type="project" value="InterPro"/>
</dbReference>
<dbReference type="InterPro" id="IPR039421">
    <property type="entry name" value="Type_1_exporter"/>
</dbReference>
<name>A0A6A7A2A6_9PLEO</name>
<dbReference type="PANTHER" id="PTHR24221:SF213">
    <property type="entry name" value="ABC MULTIDRUG TRANSPORTER (EUROFUNG)"/>
    <property type="match status" value="1"/>
</dbReference>
<dbReference type="CDD" id="cd18578">
    <property type="entry name" value="ABC_6TM_Pgp_ABCB1_D2_like"/>
    <property type="match status" value="1"/>
</dbReference>
<protein>
    <submittedName>
        <fullName evidence="14">ABC multidrug transporter-like protein</fullName>
    </submittedName>
</protein>
<evidence type="ECO:0000256" key="5">
    <source>
        <dbReference type="ARBA" id="ARBA00022737"/>
    </source>
</evidence>
<dbReference type="FunFam" id="3.40.50.300:FF:000913">
    <property type="entry name" value="ABC multidrug transporter SitT"/>
    <property type="match status" value="1"/>
</dbReference>
<evidence type="ECO:0000256" key="9">
    <source>
        <dbReference type="ARBA" id="ARBA00023136"/>
    </source>
</evidence>
<dbReference type="OrthoDB" id="6500128at2759"/>
<dbReference type="Pfam" id="PF00005">
    <property type="entry name" value="ABC_tran"/>
    <property type="match status" value="2"/>
</dbReference>
<reference evidence="14" key="1">
    <citation type="journal article" date="2020" name="Stud. Mycol.">
        <title>101 Dothideomycetes genomes: a test case for predicting lifestyles and emergence of pathogens.</title>
        <authorList>
            <person name="Haridas S."/>
            <person name="Albert R."/>
            <person name="Binder M."/>
            <person name="Bloem J."/>
            <person name="Labutti K."/>
            <person name="Salamov A."/>
            <person name="Andreopoulos B."/>
            <person name="Baker S."/>
            <person name="Barry K."/>
            <person name="Bills G."/>
            <person name="Bluhm B."/>
            <person name="Cannon C."/>
            <person name="Castanera R."/>
            <person name="Culley D."/>
            <person name="Daum C."/>
            <person name="Ezra D."/>
            <person name="Gonzalez J."/>
            <person name="Henrissat B."/>
            <person name="Kuo A."/>
            <person name="Liang C."/>
            <person name="Lipzen A."/>
            <person name="Lutzoni F."/>
            <person name="Magnuson J."/>
            <person name="Mondo S."/>
            <person name="Nolan M."/>
            <person name="Ohm R."/>
            <person name="Pangilinan J."/>
            <person name="Park H.-J."/>
            <person name="Ramirez L."/>
            <person name="Alfaro M."/>
            <person name="Sun H."/>
            <person name="Tritt A."/>
            <person name="Yoshinaga Y."/>
            <person name="Zwiers L.-H."/>
            <person name="Turgeon B."/>
            <person name="Goodwin S."/>
            <person name="Spatafora J."/>
            <person name="Crous P."/>
            <person name="Grigoriev I."/>
        </authorList>
    </citation>
    <scope>NUCLEOTIDE SEQUENCE</scope>
    <source>
        <strain evidence="14">CBS 113818</strain>
    </source>
</reference>
<proteinExistence type="inferred from homology"/>
<comment type="subcellular location">
    <subcellularLocation>
        <location evidence="1">Membrane</location>
        <topology evidence="1">Multi-pass membrane protein</topology>
    </subcellularLocation>
</comment>
<keyword evidence="6" id="KW-0547">Nucleotide-binding</keyword>
<feature type="transmembrane region" description="Helical" evidence="11">
    <location>
        <begin position="83"/>
        <end position="99"/>
    </location>
</feature>
<dbReference type="Gene3D" id="1.20.1560.10">
    <property type="entry name" value="ABC transporter type 1, transmembrane domain"/>
    <property type="match status" value="2"/>
</dbReference>
<dbReference type="FunFam" id="3.40.50.300:FF:000240">
    <property type="entry name" value="ABC transporter B family member 20"/>
    <property type="match status" value="1"/>
</dbReference>
<dbReference type="Proteomes" id="UP000799424">
    <property type="component" value="Unassembled WGS sequence"/>
</dbReference>
<keyword evidence="3" id="KW-0813">Transport</keyword>
<feature type="domain" description="ABC transporter" evidence="12">
    <location>
        <begin position="907"/>
        <end position="1144"/>
    </location>
</feature>
<dbReference type="InterPro" id="IPR036640">
    <property type="entry name" value="ABC1_TM_sf"/>
</dbReference>
<feature type="transmembrane region" description="Helical" evidence="11">
    <location>
        <begin position="720"/>
        <end position="738"/>
    </location>
</feature>
<keyword evidence="4 11" id="KW-0812">Transmembrane</keyword>
<dbReference type="InterPro" id="IPR003439">
    <property type="entry name" value="ABC_transporter-like_ATP-bd"/>
</dbReference>
<evidence type="ECO:0000256" key="11">
    <source>
        <dbReference type="SAM" id="Phobius"/>
    </source>
</evidence>
<evidence type="ECO:0000313" key="14">
    <source>
        <dbReference type="EMBL" id="KAF2826675.1"/>
    </source>
</evidence>
<accession>A0A6A7A2A6</accession>
<evidence type="ECO:0000256" key="10">
    <source>
        <dbReference type="ARBA" id="ARBA00023180"/>
    </source>
</evidence>
<comment type="similarity">
    <text evidence="2">Belongs to the ABC transporter superfamily. ABCB family. Multidrug resistance exporter (TC 3.A.1.201) subfamily.</text>
</comment>
<dbReference type="GO" id="GO:0016020">
    <property type="term" value="C:membrane"/>
    <property type="evidence" value="ECO:0007669"/>
    <property type="project" value="UniProtKB-SubCell"/>
</dbReference>
<dbReference type="PROSITE" id="PS00211">
    <property type="entry name" value="ABC_TRANSPORTER_1"/>
    <property type="match status" value="2"/>
</dbReference>
<evidence type="ECO:0000256" key="6">
    <source>
        <dbReference type="ARBA" id="ARBA00022741"/>
    </source>
</evidence>
<dbReference type="SUPFAM" id="SSF90123">
    <property type="entry name" value="ABC transporter transmembrane region"/>
    <property type="match status" value="2"/>
</dbReference>
<keyword evidence="10" id="KW-0325">Glycoprotein</keyword>
<gene>
    <name evidence="14" type="ORF">CC86DRAFT_416343</name>
</gene>
<dbReference type="Gene3D" id="3.40.50.300">
    <property type="entry name" value="P-loop containing nucleotide triphosphate hydrolases"/>
    <property type="match status" value="2"/>
</dbReference>
<feature type="domain" description="ABC transmembrane type-1" evidence="13">
    <location>
        <begin position="576"/>
        <end position="862"/>
    </location>
</feature>
<dbReference type="SMART" id="SM00382">
    <property type="entry name" value="AAA"/>
    <property type="match status" value="2"/>
</dbReference>